<comment type="function">
    <text evidence="2 11">Catalyzes a salvage reaction resulting in the formation of AMP, that is energically less costly than de novo synthesis.</text>
</comment>
<comment type="pathway">
    <text evidence="4 11">Purine metabolism; AMP biosynthesis via salvage pathway; AMP from adenine: step 1/1.</text>
</comment>
<evidence type="ECO:0000256" key="10">
    <source>
        <dbReference type="ARBA" id="ARBA00022726"/>
    </source>
</evidence>
<dbReference type="Pfam" id="PF00156">
    <property type="entry name" value="Pribosyltran"/>
    <property type="match status" value="1"/>
</dbReference>
<keyword evidence="7 11" id="KW-0963">Cytoplasm</keyword>
<dbReference type="RefSeq" id="WP_420872537.1">
    <property type="nucleotide sequence ID" value="NZ_MVID01000039.1"/>
</dbReference>
<evidence type="ECO:0000313" key="13">
    <source>
        <dbReference type="EMBL" id="SRX81708.1"/>
    </source>
</evidence>
<keyword evidence="14" id="KW-1185">Reference proteome</keyword>
<dbReference type="GO" id="GO:0044209">
    <property type="term" value="P:AMP salvage"/>
    <property type="evidence" value="ECO:0007669"/>
    <property type="project" value="UniProtKB-UniRule"/>
</dbReference>
<accession>A0A375YKL9</accession>
<dbReference type="Gene3D" id="3.40.50.2020">
    <property type="match status" value="1"/>
</dbReference>
<evidence type="ECO:0000256" key="3">
    <source>
        <dbReference type="ARBA" id="ARBA00004496"/>
    </source>
</evidence>
<dbReference type="GO" id="GO:0005737">
    <property type="term" value="C:cytoplasm"/>
    <property type="evidence" value="ECO:0007669"/>
    <property type="project" value="UniProtKB-SubCell"/>
</dbReference>
<keyword evidence="8 11" id="KW-0328">Glycosyltransferase</keyword>
<dbReference type="EC" id="2.4.2.7" evidence="6 11"/>
<dbReference type="Proteomes" id="UP000252008">
    <property type="component" value="Unassembled WGS sequence"/>
</dbReference>
<sequence>MEHGPVEVEQVSIDDSSDIAEVIRALMREVPDFPEPGVQFKDLTPVLADAYGLARVSKAIADSARGADLIAGVDARGFLLGGAVAISLGIGVLAVRKGGKLPPPVLGQTYTLEYGSATLEVPADGVDLAGRSVVVIDDVLATGGTLAATHQLLTRAGANVTGAVVMMELTELGGRAAVEPLEVTSLYTV</sequence>
<dbReference type="InterPro" id="IPR005764">
    <property type="entry name" value="Ade_phspho_trans"/>
</dbReference>
<protein>
    <recommendedName>
        <fullName evidence="6 11">Adenine phosphoribosyltransferase</fullName>
        <shortName evidence="11">APRT</shortName>
        <ecNumber evidence="6 11">2.4.2.7</ecNumber>
    </recommendedName>
</protein>
<keyword evidence="9 11" id="KW-0808">Transferase</keyword>
<dbReference type="NCBIfam" id="NF002636">
    <property type="entry name" value="PRK02304.1-5"/>
    <property type="match status" value="1"/>
</dbReference>
<dbReference type="GO" id="GO:0016208">
    <property type="term" value="F:AMP binding"/>
    <property type="evidence" value="ECO:0007669"/>
    <property type="project" value="TreeGrafter"/>
</dbReference>
<dbReference type="UniPathway" id="UPA00588">
    <property type="reaction ID" value="UER00646"/>
</dbReference>
<proteinExistence type="inferred from homology"/>
<dbReference type="EMBL" id="UEGS01000001">
    <property type="protein sequence ID" value="SRX81708.1"/>
    <property type="molecule type" value="Genomic_DNA"/>
</dbReference>
<evidence type="ECO:0000256" key="1">
    <source>
        <dbReference type="ARBA" id="ARBA00000868"/>
    </source>
</evidence>
<evidence type="ECO:0000256" key="6">
    <source>
        <dbReference type="ARBA" id="ARBA00011893"/>
    </source>
</evidence>
<dbReference type="InterPro" id="IPR000836">
    <property type="entry name" value="PRTase_dom"/>
</dbReference>
<comment type="subunit">
    <text evidence="11">Homodimer.</text>
</comment>
<feature type="domain" description="Phosphoribosyltransferase" evidence="12">
    <location>
        <begin position="55"/>
        <end position="167"/>
    </location>
</feature>
<reference evidence="13 14" key="1">
    <citation type="submission" date="2018-05" db="EMBL/GenBank/DDBJ databases">
        <authorList>
            <consortium name="IHU Genomes"/>
        </authorList>
    </citation>
    <scope>NUCLEOTIDE SEQUENCE [LARGE SCALE GENOMIC DNA]</scope>
    <source>
        <strain evidence="13 14">P7335</strain>
    </source>
</reference>
<dbReference type="STRING" id="39692.BST38_27230"/>
<evidence type="ECO:0000256" key="11">
    <source>
        <dbReference type="HAMAP-Rule" id="MF_00004"/>
    </source>
</evidence>
<comment type="catalytic activity">
    <reaction evidence="1 11">
        <text>AMP + diphosphate = 5-phospho-alpha-D-ribose 1-diphosphate + adenine</text>
        <dbReference type="Rhea" id="RHEA:16609"/>
        <dbReference type="ChEBI" id="CHEBI:16708"/>
        <dbReference type="ChEBI" id="CHEBI:33019"/>
        <dbReference type="ChEBI" id="CHEBI:58017"/>
        <dbReference type="ChEBI" id="CHEBI:456215"/>
        <dbReference type="EC" id="2.4.2.7"/>
    </reaction>
</comment>
<dbReference type="GO" id="GO:0006166">
    <property type="term" value="P:purine ribonucleoside salvage"/>
    <property type="evidence" value="ECO:0007669"/>
    <property type="project" value="UniProtKB-KW"/>
</dbReference>
<evidence type="ECO:0000256" key="9">
    <source>
        <dbReference type="ARBA" id="ARBA00022679"/>
    </source>
</evidence>
<dbReference type="FunFam" id="3.40.50.2020:FF:000021">
    <property type="entry name" value="Adenine phosphoribosyltransferase"/>
    <property type="match status" value="1"/>
</dbReference>
<dbReference type="InterPro" id="IPR029057">
    <property type="entry name" value="PRTase-like"/>
</dbReference>
<evidence type="ECO:0000256" key="4">
    <source>
        <dbReference type="ARBA" id="ARBA00004659"/>
    </source>
</evidence>
<evidence type="ECO:0000256" key="8">
    <source>
        <dbReference type="ARBA" id="ARBA00022676"/>
    </source>
</evidence>
<organism evidence="13 14">
    <name type="scientific">Mycolicibacterium parafortuitum</name>
    <name type="common">Mycobacterium parafortuitum</name>
    <dbReference type="NCBI Taxonomy" id="39692"/>
    <lineage>
        <taxon>Bacteria</taxon>
        <taxon>Bacillati</taxon>
        <taxon>Actinomycetota</taxon>
        <taxon>Actinomycetes</taxon>
        <taxon>Mycobacteriales</taxon>
        <taxon>Mycobacteriaceae</taxon>
        <taxon>Mycolicibacterium</taxon>
    </lineage>
</organism>
<dbReference type="GO" id="GO:0002055">
    <property type="term" value="F:adenine binding"/>
    <property type="evidence" value="ECO:0007669"/>
    <property type="project" value="TreeGrafter"/>
</dbReference>
<name>A0A375YKL9_MYCPF</name>
<dbReference type="GO" id="GO:0003999">
    <property type="term" value="F:adenine phosphoribosyltransferase activity"/>
    <property type="evidence" value="ECO:0007669"/>
    <property type="project" value="UniProtKB-UniRule"/>
</dbReference>
<dbReference type="GO" id="GO:0006168">
    <property type="term" value="P:adenine salvage"/>
    <property type="evidence" value="ECO:0007669"/>
    <property type="project" value="InterPro"/>
</dbReference>
<dbReference type="PANTHER" id="PTHR32315:SF3">
    <property type="entry name" value="ADENINE PHOSPHORIBOSYLTRANSFERASE"/>
    <property type="match status" value="1"/>
</dbReference>
<evidence type="ECO:0000259" key="12">
    <source>
        <dbReference type="Pfam" id="PF00156"/>
    </source>
</evidence>
<dbReference type="SUPFAM" id="SSF53271">
    <property type="entry name" value="PRTase-like"/>
    <property type="match status" value="1"/>
</dbReference>
<comment type="subcellular location">
    <subcellularLocation>
        <location evidence="3 11">Cytoplasm</location>
    </subcellularLocation>
</comment>
<evidence type="ECO:0000256" key="7">
    <source>
        <dbReference type="ARBA" id="ARBA00022490"/>
    </source>
</evidence>
<gene>
    <name evidence="11" type="primary">apt</name>
    <name evidence="13" type="ORF">MPP7335_03464</name>
</gene>
<dbReference type="AlphaFoldDB" id="A0A375YKL9"/>
<dbReference type="HAMAP" id="MF_00004">
    <property type="entry name" value="Aden_phosphoribosyltr"/>
    <property type="match status" value="1"/>
</dbReference>
<dbReference type="CDD" id="cd06223">
    <property type="entry name" value="PRTases_typeI"/>
    <property type="match status" value="1"/>
</dbReference>
<evidence type="ECO:0000256" key="5">
    <source>
        <dbReference type="ARBA" id="ARBA00008391"/>
    </source>
</evidence>
<comment type="similarity">
    <text evidence="5 11">Belongs to the purine/pyrimidine phosphoribosyltransferase family.</text>
</comment>
<evidence type="ECO:0000256" key="2">
    <source>
        <dbReference type="ARBA" id="ARBA00003968"/>
    </source>
</evidence>
<dbReference type="PANTHER" id="PTHR32315">
    <property type="entry name" value="ADENINE PHOSPHORIBOSYLTRANSFERASE"/>
    <property type="match status" value="1"/>
</dbReference>
<dbReference type="InterPro" id="IPR050054">
    <property type="entry name" value="UPRTase/APRTase"/>
</dbReference>
<evidence type="ECO:0000313" key="14">
    <source>
        <dbReference type="Proteomes" id="UP000252008"/>
    </source>
</evidence>
<keyword evidence="10 11" id="KW-0660">Purine salvage</keyword>